<reference evidence="2" key="1">
    <citation type="submission" date="2013-10" db="EMBL/GenBank/DDBJ databases">
        <title>Genomic analysis of the causative agents of coccidiosis in chickens.</title>
        <authorList>
            <person name="Reid A.J."/>
            <person name="Blake D."/>
            <person name="Billington K."/>
            <person name="Browne H."/>
            <person name="Dunn M."/>
            <person name="Hung S."/>
            <person name="Kawahara F."/>
            <person name="Miranda-Saavedra D."/>
            <person name="Mourier T."/>
            <person name="Nagra H."/>
            <person name="Otto T.D."/>
            <person name="Rawlings N."/>
            <person name="Sanchez A."/>
            <person name="Sanders M."/>
            <person name="Subramaniam C."/>
            <person name="Tay Y."/>
            <person name="Dear P."/>
            <person name="Doerig C."/>
            <person name="Gruber A."/>
            <person name="Parkinson J."/>
            <person name="Shirley M."/>
            <person name="Wan K.L."/>
            <person name="Berriman M."/>
            <person name="Tomley F."/>
            <person name="Pain A."/>
        </authorList>
    </citation>
    <scope>NUCLEOTIDE SEQUENCE</scope>
    <source>
        <strain evidence="2">Houghton</strain>
    </source>
</reference>
<feature type="compositionally biased region" description="Basic and acidic residues" evidence="1">
    <location>
        <begin position="1"/>
        <end position="11"/>
    </location>
</feature>
<evidence type="ECO:0000313" key="3">
    <source>
        <dbReference type="Proteomes" id="UP000018050"/>
    </source>
</evidence>
<feature type="region of interest" description="Disordered" evidence="1">
    <location>
        <begin position="1"/>
        <end position="82"/>
    </location>
</feature>
<organism evidence="2 3">
    <name type="scientific">Eimeria acervulina</name>
    <name type="common">Coccidian parasite</name>
    <dbReference type="NCBI Taxonomy" id="5801"/>
    <lineage>
        <taxon>Eukaryota</taxon>
        <taxon>Sar</taxon>
        <taxon>Alveolata</taxon>
        <taxon>Apicomplexa</taxon>
        <taxon>Conoidasida</taxon>
        <taxon>Coccidia</taxon>
        <taxon>Eucoccidiorida</taxon>
        <taxon>Eimeriorina</taxon>
        <taxon>Eimeriidae</taxon>
        <taxon>Eimeria</taxon>
    </lineage>
</organism>
<feature type="compositionally biased region" description="Polar residues" evidence="1">
    <location>
        <begin position="42"/>
        <end position="60"/>
    </location>
</feature>
<keyword evidence="3" id="KW-1185">Reference proteome</keyword>
<dbReference type="EMBL" id="HG672852">
    <property type="protein sequence ID" value="CDI82888.1"/>
    <property type="molecule type" value="Genomic_DNA"/>
</dbReference>
<evidence type="ECO:0000313" key="2">
    <source>
        <dbReference type="EMBL" id="CDI82888.1"/>
    </source>
</evidence>
<proteinExistence type="predicted"/>
<gene>
    <name evidence="2" type="ORF">EAH_00067800</name>
</gene>
<evidence type="ECO:0000256" key="1">
    <source>
        <dbReference type="SAM" id="MobiDB-lite"/>
    </source>
</evidence>
<dbReference type="RefSeq" id="XP_013247874.1">
    <property type="nucleotide sequence ID" value="XM_013392420.1"/>
</dbReference>
<protein>
    <submittedName>
        <fullName evidence="2">Uncharacterized protein</fullName>
    </submittedName>
</protein>
<dbReference type="VEuPathDB" id="ToxoDB:EAH_00067800"/>
<dbReference type="AlphaFoldDB" id="U6GUB2"/>
<dbReference type="GeneID" id="25274850"/>
<name>U6GUB2_EIMAC</name>
<sequence length="133" mass="14750">MFPRRRQGEKLADEEENEAMHAPYVVPAQPPPAQDALPLKILQQSGAQQDQTVSSRTRNATKCLHGHPHPQSAESLHGQQPAKRLSVANLQKIYGEAQGEVQRAVEFVERDSGRKVPRNEVTGLHYAEEVGGR</sequence>
<accession>U6GUB2</accession>
<dbReference type="Proteomes" id="UP000018050">
    <property type="component" value="Unassembled WGS sequence"/>
</dbReference>
<reference evidence="2" key="2">
    <citation type="submission" date="2013-10" db="EMBL/GenBank/DDBJ databases">
        <authorList>
            <person name="Aslett M."/>
        </authorList>
    </citation>
    <scope>NUCLEOTIDE SEQUENCE</scope>
    <source>
        <strain evidence="2">Houghton</strain>
    </source>
</reference>